<evidence type="ECO:0000313" key="2">
    <source>
        <dbReference type="EMBL" id="PON85498.1"/>
    </source>
</evidence>
<dbReference type="AlphaFoldDB" id="A0A2P5EIY0"/>
<dbReference type="InParanoid" id="A0A2P5EIY0"/>
<gene>
    <name evidence="2" type="ORF">TorRG33x02_186470</name>
</gene>
<evidence type="ECO:0000313" key="3">
    <source>
        <dbReference type="Proteomes" id="UP000237000"/>
    </source>
</evidence>
<reference evidence="3" key="1">
    <citation type="submission" date="2016-06" db="EMBL/GenBank/DDBJ databases">
        <title>Parallel loss of symbiosis genes in relatives of nitrogen-fixing non-legume Parasponia.</title>
        <authorList>
            <person name="Van Velzen R."/>
            <person name="Holmer R."/>
            <person name="Bu F."/>
            <person name="Rutten L."/>
            <person name="Van Zeijl A."/>
            <person name="Liu W."/>
            <person name="Santuari L."/>
            <person name="Cao Q."/>
            <person name="Sharma T."/>
            <person name="Shen D."/>
            <person name="Roswanjaya Y."/>
            <person name="Wardhani T."/>
            <person name="Kalhor M.S."/>
            <person name="Jansen J."/>
            <person name="Van den Hoogen J."/>
            <person name="Gungor B."/>
            <person name="Hartog M."/>
            <person name="Hontelez J."/>
            <person name="Verver J."/>
            <person name="Yang W.-C."/>
            <person name="Schijlen E."/>
            <person name="Repin R."/>
            <person name="Schilthuizen M."/>
            <person name="Schranz E."/>
            <person name="Heidstra R."/>
            <person name="Miyata K."/>
            <person name="Fedorova E."/>
            <person name="Kohlen W."/>
            <person name="Bisseling T."/>
            <person name="Smit S."/>
            <person name="Geurts R."/>
        </authorList>
    </citation>
    <scope>NUCLEOTIDE SEQUENCE [LARGE SCALE GENOMIC DNA]</scope>
    <source>
        <strain evidence="3">cv. RG33-2</strain>
    </source>
</reference>
<name>A0A2P5EIY0_TREOI</name>
<sequence>MHVPLGRTGPRVLKLGPIPARHSVLLGRAKYDTRHERTCLSRVGPYRNFLSSNQPFFHLYTIAHFFTPSCVHVPYHTSIRTTPTESCYDSSHVPRPPPRCSPHE</sequence>
<dbReference type="EMBL" id="JXTC01000146">
    <property type="protein sequence ID" value="PON85498.1"/>
    <property type="molecule type" value="Genomic_DNA"/>
</dbReference>
<keyword evidence="3" id="KW-1185">Reference proteome</keyword>
<protein>
    <submittedName>
        <fullName evidence="2">Uncharacterized protein</fullName>
    </submittedName>
</protein>
<feature type="region of interest" description="Disordered" evidence="1">
    <location>
        <begin position="82"/>
        <end position="104"/>
    </location>
</feature>
<organism evidence="2 3">
    <name type="scientific">Trema orientale</name>
    <name type="common">Charcoal tree</name>
    <name type="synonym">Celtis orientalis</name>
    <dbReference type="NCBI Taxonomy" id="63057"/>
    <lineage>
        <taxon>Eukaryota</taxon>
        <taxon>Viridiplantae</taxon>
        <taxon>Streptophyta</taxon>
        <taxon>Embryophyta</taxon>
        <taxon>Tracheophyta</taxon>
        <taxon>Spermatophyta</taxon>
        <taxon>Magnoliopsida</taxon>
        <taxon>eudicotyledons</taxon>
        <taxon>Gunneridae</taxon>
        <taxon>Pentapetalae</taxon>
        <taxon>rosids</taxon>
        <taxon>fabids</taxon>
        <taxon>Rosales</taxon>
        <taxon>Cannabaceae</taxon>
        <taxon>Trema</taxon>
    </lineage>
</organism>
<accession>A0A2P5EIY0</accession>
<dbReference type="Proteomes" id="UP000237000">
    <property type="component" value="Unassembled WGS sequence"/>
</dbReference>
<feature type="compositionally biased region" description="Pro residues" evidence="1">
    <location>
        <begin position="94"/>
        <end position="104"/>
    </location>
</feature>
<evidence type="ECO:0000256" key="1">
    <source>
        <dbReference type="SAM" id="MobiDB-lite"/>
    </source>
</evidence>
<comment type="caution">
    <text evidence="2">The sequence shown here is derived from an EMBL/GenBank/DDBJ whole genome shotgun (WGS) entry which is preliminary data.</text>
</comment>
<proteinExistence type="predicted"/>